<reference evidence="2 3" key="1">
    <citation type="journal article" date="2016" name="Sci. Rep.">
        <title>The Dendrobium catenatum Lindl. genome sequence provides insights into polysaccharide synthase, floral development and adaptive evolution.</title>
        <authorList>
            <person name="Zhang G.Q."/>
            <person name="Xu Q."/>
            <person name="Bian C."/>
            <person name="Tsai W.C."/>
            <person name="Yeh C.M."/>
            <person name="Liu K.W."/>
            <person name="Yoshida K."/>
            <person name="Zhang L.S."/>
            <person name="Chang S.B."/>
            <person name="Chen F."/>
            <person name="Shi Y."/>
            <person name="Su Y.Y."/>
            <person name="Zhang Y.Q."/>
            <person name="Chen L.J."/>
            <person name="Yin Y."/>
            <person name="Lin M."/>
            <person name="Huang H."/>
            <person name="Deng H."/>
            <person name="Wang Z.W."/>
            <person name="Zhu S.L."/>
            <person name="Zhao X."/>
            <person name="Deng C."/>
            <person name="Niu S.C."/>
            <person name="Huang J."/>
            <person name="Wang M."/>
            <person name="Liu G.H."/>
            <person name="Yang H.J."/>
            <person name="Xiao X.J."/>
            <person name="Hsiao Y.Y."/>
            <person name="Wu W.L."/>
            <person name="Chen Y.Y."/>
            <person name="Mitsuda N."/>
            <person name="Ohme-Takagi M."/>
            <person name="Luo Y.B."/>
            <person name="Van de Peer Y."/>
            <person name="Liu Z.J."/>
        </authorList>
    </citation>
    <scope>NUCLEOTIDE SEQUENCE [LARGE SCALE GENOMIC DNA]</scope>
    <source>
        <tissue evidence="2">The whole plant</tissue>
    </source>
</reference>
<protein>
    <submittedName>
        <fullName evidence="2">Uncharacterized protein</fullName>
    </submittedName>
</protein>
<reference evidence="2 3" key="2">
    <citation type="journal article" date="2017" name="Nature">
        <title>The Apostasia genome and the evolution of orchids.</title>
        <authorList>
            <person name="Zhang G.Q."/>
            <person name="Liu K.W."/>
            <person name="Li Z."/>
            <person name="Lohaus R."/>
            <person name="Hsiao Y.Y."/>
            <person name="Niu S.C."/>
            <person name="Wang J.Y."/>
            <person name="Lin Y.C."/>
            <person name="Xu Q."/>
            <person name="Chen L.J."/>
            <person name="Yoshida K."/>
            <person name="Fujiwara S."/>
            <person name="Wang Z.W."/>
            <person name="Zhang Y.Q."/>
            <person name="Mitsuda N."/>
            <person name="Wang M."/>
            <person name="Liu G.H."/>
            <person name="Pecoraro L."/>
            <person name="Huang H.X."/>
            <person name="Xiao X.J."/>
            <person name="Lin M."/>
            <person name="Wu X.Y."/>
            <person name="Wu W.L."/>
            <person name="Chen Y.Y."/>
            <person name="Chang S.B."/>
            <person name="Sakamoto S."/>
            <person name="Ohme-Takagi M."/>
            <person name="Yagi M."/>
            <person name="Zeng S.J."/>
            <person name="Shen C.Y."/>
            <person name="Yeh C.M."/>
            <person name="Luo Y.B."/>
            <person name="Tsai W.C."/>
            <person name="Van de Peer Y."/>
            <person name="Liu Z.J."/>
        </authorList>
    </citation>
    <scope>NUCLEOTIDE SEQUENCE [LARGE SCALE GENOMIC DNA]</scope>
    <source>
        <tissue evidence="2">The whole plant</tissue>
    </source>
</reference>
<name>A0A2I0X0E2_9ASPA</name>
<proteinExistence type="predicted"/>
<accession>A0A2I0X0E2</accession>
<sequence>MADLEIDSGLVLDVNDDIHITRSLFFDVGFGSDNTVEDYLNRILPTLVDVIDDQFQDYDWTINGHPSVPFPPPSTFPWIKTIGIVTVLVASLGVLKIFLR</sequence>
<keyword evidence="3" id="KW-1185">Reference proteome</keyword>
<dbReference type="EMBL" id="KZ502253">
    <property type="protein sequence ID" value="PKU81385.1"/>
    <property type="molecule type" value="Genomic_DNA"/>
</dbReference>
<dbReference type="Proteomes" id="UP000233837">
    <property type="component" value="Unassembled WGS sequence"/>
</dbReference>
<keyword evidence="1" id="KW-0812">Transmembrane</keyword>
<evidence type="ECO:0000313" key="3">
    <source>
        <dbReference type="Proteomes" id="UP000233837"/>
    </source>
</evidence>
<feature type="transmembrane region" description="Helical" evidence="1">
    <location>
        <begin position="78"/>
        <end position="99"/>
    </location>
</feature>
<keyword evidence="1" id="KW-0472">Membrane</keyword>
<organism evidence="2 3">
    <name type="scientific">Dendrobium catenatum</name>
    <dbReference type="NCBI Taxonomy" id="906689"/>
    <lineage>
        <taxon>Eukaryota</taxon>
        <taxon>Viridiplantae</taxon>
        <taxon>Streptophyta</taxon>
        <taxon>Embryophyta</taxon>
        <taxon>Tracheophyta</taxon>
        <taxon>Spermatophyta</taxon>
        <taxon>Magnoliopsida</taxon>
        <taxon>Liliopsida</taxon>
        <taxon>Asparagales</taxon>
        <taxon>Orchidaceae</taxon>
        <taxon>Epidendroideae</taxon>
        <taxon>Malaxideae</taxon>
        <taxon>Dendrobiinae</taxon>
        <taxon>Dendrobium</taxon>
    </lineage>
</organism>
<dbReference type="AlphaFoldDB" id="A0A2I0X0E2"/>
<keyword evidence="1" id="KW-1133">Transmembrane helix</keyword>
<evidence type="ECO:0000256" key="1">
    <source>
        <dbReference type="SAM" id="Phobius"/>
    </source>
</evidence>
<evidence type="ECO:0000313" key="2">
    <source>
        <dbReference type="EMBL" id="PKU81385.1"/>
    </source>
</evidence>
<gene>
    <name evidence="2" type="ORF">MA16_Dca017423</name>
</gene>